<gene>
    <name evidence="2" type="ORF">GCM10011332_29830</name>
</gene>
<reference evidence="2" key="1">
    <citation type="journal article" date="2014" name="Int. J. Syst. Evol. Microbiol.">
        <title>Complete genome sequence of Corynebacterium casei LMG S-19264T (=DSM 44701T), isolated from a smear-ripened cheese.</title>
        <authorList>
            <consortium name="US DOE Joint Genome Institute (JGI-PGF)"/>
            <person name="Walter F."/>
            <person name="Albersmeier A."/>
            <person name="Kalinowski J."/>
            <person name="Ruckert C."/>
        </authorList>
    </citation>
    <scope>NUCLEOTIDE SEQUENCE</scope>
    <source>
        <strain evidence="2">CGMCC 1.15254</strain>
    </source>
</reference>
<dbReference type="Proteomes" id="UP000632498">
    <property type="component" value="Unassembled WGS sequence"/>
</dbReference>
<name>A0A917FF76_9PROT</name>
<evidence type="ECO:0000313" key="2">
    <source>
        <dbReference type="EMBL" id="GGF73784.1"/>
    </source>
</evidence>
<evidence type="ECO:0000259" key="1">
    <source>
        <dbReference type="Pfam" id="PF13116"/>
    </source>
</evidence>
<dbReference type="AlphaFoldDB" id="A0A917FF76"/>
<dbReference type="EMBL" id="BMHV01000029">
    <property type="protein sequence ID" value="GGF73784.1"/>
    <property type="molecule type" value="Genomic_DNA"/>
</dbReference>
<dbReference type="RefSeq" id="WP_188666689.1">
    <property type="nucleotide sequence ID" value="NZ_BMHV01000029.1"/>
</dbReference>
<accession>A0A917FF76</accession>
<dbReference type="GO" id="GO:0005886">
    <property type="term" value="C:plasma membrane"/>
    <property type="evidence" value="ECO:0007669"/>
    <property type="project" value="TreeGrafter"/>
</dbReference>
<dbReference type="Pfam" id="PF13116">
    <property type="entry name" value="YhdP"/>
    <property type="match status" value="1"/>
</dbReference>
<keyword evidence="3" id="KW-1185">Reference proteome</keyword>
<comment type="caution">
    <text evidence="2">The sequence shown here is derived from an EMBL/GenBank/DDBJ whole genome shotgun (WGS) entry which is preliminary data.</text>
</comment>
<organism evidence="2 3">
    <name type="scientific">Terasakiella brassicae</name>
    <dbReference type="NCBI Taxonomy" id="1634917"/>
    <lineage>
        <taxon>Bacteria</taxon>
        <taxon>Pseudomonadati</taxon>
        <taxon>Pseudomonadota</taxon>
        <taxon>Alphaproteobacteria</taxon>
        <taxon>Rhodospirillales</taxon>
        <taxon>Terasakiellaceae</taxon>
        <taxon>Terasakiella</taxon>
    </lineage>
</organism>
<reference evidence="2" key="2">
    <citation type="submission" date="2020-09" db="EMBL/GenBank/DDBJ databases">
        <authorList>
            <person name="Sun Q."/>
            <person name="Zhou Y."/>
        </authorList>
    </citation>
    <scope>NUCLEOTIDE SEQUENCE</scope>
    <source>
        <strain evidence="2">CGMCC 1.15254</strain>
    </source>
</reference>
<sequence>MVWKTLKHTLQIVSAVLAGIALLALVIAWKLSQGPISLPQLTPYILDAVSHNTRGMTVKIKDTVLSWEGWERTLDIKIVGASIFTRDGRRLASVPEASLSLSAQALLKGIVAPSSIELIEPQINLMRHGDGTFAFELGNGMTVRADRAFRLDDFIGKTPDANRPLSFLKKLVVRKATLDYNDRKNQTSLIAPNTSFELERIGETMVMDIGLEVLLGGKPAKVDLNASYNLTTEILDTQANIGTLNVGDLSLLLPELDILTPLQFDLEGKVNIALDTDWKVRSFFADLKSTKGKFILPEPAKQALSIDTMALRAAYEDLDGKLRIQEAMLALPVGTLVKLPQPIEDYIPMEVVRLSGEYDTRLDQFQLDDLNFDLGEGPTGTLKGTFAGVLNGPDRSADLVGELLSVNPSNLYRYWPRGLNDNARDWIVNNISEGMVHRAGINISLSANEKGDISLHHVFGDMEMDGVSVDYLSPMPKVRNASGWAKYDHQSFKITVTGGEVDTIKLQKAQIDIVDLDEYDQRLNMSLTATGPLRDTLTFIDNKPLGFAKALGIAPEKTSGEAVTDMTMSFLLLHDLDWDGVDVQAKAKGSNIAIKDVMFDEDISKGEINLVVDKKGMDVEGKIILGSIPADLKWRENFTQNTLFKRRFLLDGVVNEDQRIKELRLDFPPFNNKIIDGPVHVDATITEDWGGIGILEAFADLKGAEIDIPVIHWRKEAEGEGEAYAKVNFNSDRLIGVPYFSVSSGDLKASGSIALDAQGKQIQTMQVSRFQAGKTNITSGTILYSPRVGWELDITGESLDLTHVLKSSRQNSENAQLDEEKDTDLPGTFSGRFDRVWLDDEYTLDTVAGALSSDGKIWTQAHLSGVVGGGKPFMIDLSPDGQNRRLKMETGDAGALLRALDMFDDMKGGDLTIEGVINDDAPRRPLVGSIRISDYRITKVPALAKLLSLAALTGVLDSLQGDGIGFSSLVSPFKYDGGVIEFKDGRTNGISLGLTWEGKIYTFAKVADISGTVVPAYGLNSLLGNVPILGNLFSAGEKGGGLFAWTYTVKGNLDDADVSVNPVSALAPGVLRKLFQIGEGGSPPPKDVPKK</sequence>
<dbReference type="InterPro" id="IPR025263">
    <property type="entry name" value="YhdP_central"/>
</dbReference>
<evidence type="ECO:0000313" key="3">
    <source>
        <dbReference type="Proteomes" id="UP000632498"/>
    </source>
</evidence>
<dbReference type="PANTHER" id="PTHR30441:SF8">
    <property type="entry name" value="DUF748 DOMAIN-CONTAINING PROTEIN"/>
    <property type="match status" value="1"/>
</dbReference>
<dbReference type="InterPro" id="IPR052894">
    <property type="entry name" value="AsmA-related"/>
</dbReference>
<dbReference type="GO" id="GO:0090313">
    <property type="term" value="P:regulation of protein targeting to membrane"/>
    <property type="evidence" value="ECO:0007669"/>
    <property type="project" value="TreeGrafter"/>
</dbReference>
<dbReference type="PANTHER" id="PTHR30441">
    <property type="entry name" value="DUF748 DOMAIN-CONTAINING PROTEIN"/>
    <property type="match status" value="1"/>
</dbReference>
<protein>
    <recommendedName>
        <fullName evidence="1">YhdP central domain-containing protein</fullName>
    </recommendedName>
</protein>
<feature type="domain" description="YhdP central" evidence="1">
    <location>
        <begin position="306"/>
        <end position="826"/>
    </location>
</feature>
<proteinExistence type="predicted"/>